<comment type="caution">
    <text evidence="6">The sequence shown here is derived from an EMBL/GenBank/DDBJ whole genome shotgun (WGS) entry which is preliminary data.</text>
</comment>
<evidence type="ECO:0000256" key="5">
    <source>
        <dbReference type="SAM" id="MobiDB-lite"/>
    </source>
</evidence>
<dbReference type="PANTHER" id="PTHR30168">
    <property type="entry name" value="PUTATIVE MEMBRANE PROTEIN YPFJ"/>
    <property type="match status" value="1"/>
</dbReference>
<keyword evidence="4" id="KW-0472">Membrane</keyword>
<feature type="region of interest" description="Disordered" evidence="5">
    <location>
        <begin position="1"/>
        <end position="25"/>
    </location>
</feature>
<evidence type="ECO:0000313" key="6">
    <source>
        <dbReference type="EMBL" id="NOL52547.1"/>
    </source>
</evidence>
<sequence>MRLDDWKQSRNIEDRRGSSRGGGSFGGGGRKIGLGTVVIALAAWYFLGVNPLTILGGGDILSSVTGGSATSSSGYSTSGTTGQEMTDAEGVFISKVLKTTETVWERIYAQNGWGQYPQPKLVLYTGATRSACGVGQAQMGPFYCPADEKIYIDLSFFRDTGRRLGVNGDFAQGYVIAHEVGHHVQQRLGLLDQYQRAKQANPRQANQISVVSELQADCFAGLWAYELVKAGNVIESGDIEEAMEAAEAVGDDRIQKSQQGYAVPDSFTHGSSAQRVAWFTRGMKSGNIHQCDPSRS</sequence>
<dbReference type="InterPro" id="IPR007343">
    <property type="entry name" value="Uncharacterised_pept_Zn_put"/>
</dbReference>
<dbReference type="Proteomes" id="UP000537862">
    <property type="component" value="Unassembled WGS sequence"/>
</dbReference>
<keyword evidence="7" id="KW-1185">Reference proteome</keyword>
<dbReference type="PANTHER" id="PTHR30168:SF0">
    <property type="entry name" value="INNER MEMBRANE PROTEIN"/>
    <property type="match status" value="1"/>
</dbReference>
<evidence type="ECO:0000313" key="7">
    <source>
        <dbReference type="Proteomes" id="UP000537862"/>
    </source>
</evidence>
<feature type="compositionally biased region" description="Basic and acidic residues" evidence="5">
    <location>
        <begin position="1"/>
        <end position="17"/>
    </location>
</feature>
<dbReference type="RefSeq" id="WP_171681234.1">
    <property type="nucleotide sequence ID" value="NZ_JABGBN010000011.1"/>
</dbReference>
<dbReference type="AlphaFoldDB" id="A0A849PCE4"/>
<organism evidence="6 7">
    <name type="scientific">Pelistega suis</name>
    <dbReference type="NCBI Taxonomy" id="1631957"/>
    <lineage>
        <taxon>Bacteria</taxon>
        <taxon>Pseudomonadati</taxon>
        <taxon>Pseudomonadota</taxon>
        <taxon>Betaproteobacteria</taxon>
        <taxon>Burkholderiales</taxon>
        <taxon>Alcaligenaceae</taxon>
        <taxon>Pelistega</taxon>
    </lineage>
</organism>
<dbReference type="Pfam" id="PF04228">
    <property type="entry name" value="Zn_peptidase"/>
    <property type="match status" value="1"/>
</dbReference>
<accession>A0A849PCE4</accession>
<keyword evidence="3" id="KW-1133">Transmembrane helix</keyword>
<protein>
    <recommendedName>
        <fullName evidence="8">Metalloprotease</fullName>
    </recommendedName>
</protein>
<reference evidence="6 7" key="1">
    <citation type="submission" date="2020-05" db="EMBL/GenBank/DDBJ databases">
        <authorList>
            <person name="Niu N."/>
        </authorList>
    </citation>
    <scope>NUCLEOTIDE SEQUENCE [LARGE SCALE GENOMIC DNA]</scope>
    <source>
        <strain evidence="6 7">3340-03</strain>
    </source>
</reference>
<evidence type="ECO:0000256" key="2">
    <source>
        <dbReference type="ARBA" id="ARBA00022692"/>
    </source>
</evidence>
<name>A0A849PCE4_9BURK</name>
<comment type="subcellular location">
    <subcellularLocation>
        <location evidence="1">Membrane</location>
        <topology evidence="1">Single-pass membrane protein</topology>
    </subcellularLocation>
</comment>
<dbReference type="SUPFAM" id="SSF55486">
    <property type="entry name" value="Metalloproteases ('zincins'), catalytic domain"/>
    <property type="match status" value="1"/>
</dbReference>
<keyword evidence="2" id="KW-0812">Transmembrane</keyword>
<evidence type="ECO:0008006" key="8">
    <source>
        <dbReference type="Google" id="ProtNLM"/>
    </source>
</evidence>
<evidence type="ECO:0000256" key="3">
    <source>
        <dbReference type="ARBA" id="ARBA00022989"/>
    </source>
</evidence>
<evidence type="ECO:0000256" key="1">
    <source>
        <dbReference type="ARBA" id="ARBA00004167"/>
    </source>
</evidence>
<dbReference type="EMBL" id="JABGBN010000011">
    <property type="protein sequence ID" value="NOL52547.1"/>
    <property type="molecule type" value="Genomic_DNA"/>
</dbReference>
<dbReference type="GO" id="GO:0016020">
    <property type="term" value="C:membrane"/>
    <property type="evidence" value="ECO:0007669"/>
    <property type="project" value="UniProtKB-SubCell"/>
</dbReference>
<proteinExistence type="predicted"/>
<evidence type="ECO:0000256" key="4">
    <source>
        <dbReference type="ARBA" id="ARBA00023136"/>
    </source>
</evidence>
<gene>
    <name evidence="6" type="ORF">HKX39_10255</name>
</gene>